<reference evidence="1" key="1">
    <citation type="journal article" date="2019" name="Nat. Med.">
        <title>A library of human gut bacterial isolates paired with longitudinal multiomics data enables mechanistic microbiome research.</title>
        <authorList>
            <person name="Poyet M."/>
            <person name="Groussin M."/>
            <person name="Gibbons S.M."/>
            <person name="Avila-Pacheco J."/>
            <person name="Jiang X."/>
            <person name="Kearney S.M."/>
            <person name="Perrotta A.R."/>
            <person name="Berdy B."/>
            <person name="Zhao S."/>
            <person name="Lieberman T.D."/>
            <person name="Swanson P.K."/>
            <person name="Smith M."/>
            <person name="Roesemann S."/>
            <person name="Alexander J.E."/>
            <person name="Rich S.A."/>
            <person name="Livny J."/>
            <person name="Vlamakis H."/>
            <person name="Clish C."/>
            <person name="Bullock K."/>
            <person name="Deik A."/>
            <person name="Scott J."/>
            <person name="Pierce K.A."/>
            <person name="Xavier R.J."/>
            <person name="Alm E.J."/>
        </authorList>
    </citation>
    <scope>NUCLEOTIDE SEQUENCE</scope>
    <source>
        <strain evidence="1">BIOML-A18</strain>
    </source>
</reference>
<name>A0A6A8H238_9LACO</name>
<comment type="caution">
    <text evidence="1">The sequence shown here is derived from an EMBL/GenBank/DDBJ whole genome shotgun (WGS) entry which is preliminary data.</text>
</comment>
<accession>A0A6A8H238</accession>
<evidence type="ECO:0000313" key="1">
    <source>
        <dbReference type="EMBL" id="MSA68940.1"/>
    </source>
</evidence>
<dbReference type="EMBL" id="WKOD01000021">
    <property type="protein sequence ID" value="MSA68940.1"/>
    <property type="molecule type" value="Genomic_DNA"/>
</dbReference>
<gene>
    <name evidence="1" type="ORF">GKC89_07570</name>
</gene>
<sequence>MSEGMTISELATKLSISKNTLRQRIKRKQYNGKHTIVINDKIQKINITDKDVAMITIDGKKTKLLSEKLCSYISYIEEIETDRELEKNFKTQVLHHDYTDSMETAEFIKNSIKKSDISKKEIRDINKRIGILTDKIGKQEQQINCLCSILSKVINDIYVACANIDDISCEDCIGIDWFNKSQAITDFNKLKNGDSDHIISILDEYDIDLNDVKYFF</sequence>
<organism evidence="1">
    <name type="scientific">Ligilactobacillus ruminis</name>
    <dbReference type="NCBI Taxonomy" id="1623"/>
    <lineage>
        <taxon>Bacteria</taxon>
        <taxon>Bacillati</taxon>
        <taxon>Bacillota</taxon>
        <taxon>Bacilli</taxon>
        <taxon>Lactobacillales</taxon>
        <taxon>Lactobacillaceae</taxon>
        <taxon>Ligilactobacillus</taxon>
    </lineage>
</organism>
<protein>
    <submittedName>
        <fullName evidence="1">Uncharacterized protein</fullName>
    </submittedName>
</protein>
<dbReference type="RefSeq" id="WP_154236843.1">
    <property type="nucleotide sequence ID" value="NZ_JAQEZR010000005.1"/>
</dbReference>
<proteinExistence type="predicted"/>
<dbReference type="AlphaFoldDB" id="A0A6A8H238"/>